<keyword evidence="6 9" id="KW-1133">Transmembrane helix</keyword>
<feature type="transmembrane region" description="Helical" evidence="9">
    <location>
        <begin position="159"/>
        <end position="184"/>
    </location>
</feature>
<organism evidence="10 11">
    <name type="scientific">Arthrobacter halodurans</name>
    <dbReference type="NCBI Taxonomy" id="516699"/>
    <lineage>
        <taxon>Bacteria</taxon>
        <taxon>Bacillati</taxon>
        <taxon>Actinomycetota</taxon>
        <taxon>Actinomycetes</taxon>
        <taxon>Micrococcales</taxon>
        <taxon>Micrococcaceae</taxon>
        <taxon>Arthrobacter</taxon>
    </lineage>
</organism>
<dbReference type="PANTHER" id="PTHR21716">
    <property type="entry name" value="TRANSMEMBRANE PROTEIN"/>
    <property type="match status" value="1"/>
</dbReference>
<keyword evidence="5 9" id="KW-0812">Transmembrane</keyword>
<keyword evidence="3" id="KW-0813">Transport</keyword>
<evidence type="ECO:0000256" key="6">
    <source>
        <dbReference type="ARBA" id="ARBA00022989"/>
    </source>
</evidence>
<feature type="transmembrane region" description="Helical" evidence="9">
    <location>
        <begin position="274"/>
        <end position="295"/>
    </location>
</feature>
<feature type="transmembrane region" description="Helical" evidence="9">
    <location>
        <begin position="24"/>
        <end position="43"/>
    </location>
</feature>
<feature type="transmembrane region" description="Helical" evidence="9">
    <location>
        <begin position="249"/>
        <end position="268"/>
    </location>
</feature>
<dbReference type="InterPro" id="IPR002549">
    <property type="entry name" value="AI-2E-like"/>
</dbReference>
<comment type="subcellular location">
    <subcellularLocation>
        <location evidence="1">Cell membrane</location>
        <topology evidence="1">Multi-pass membrane protein</topology>
    </subcellularLocation>
</comment>
<dbReference type="Proteomes" id="UP001575652">
    <property type="component" value="Unassembled WGS sequence"/>
</dbReference>
<accession>A0ABV4UQD5</accession>
<evidence type="ECO:0000256" key="3">
    <source>
        <dbReference type="ARBA" id="ARBA00022448"/>
    </source>
</evidence>
<feature type="transmembrane region" description="Helical" evidence="9">
    <location>
        <begin position="220"/>
        <end position="242"/>
    </location>
</feature>
<evidence type="ECO:0000256" key="8">
    <source>
        <dbReference type="SAM" id="MobiDB-lite"/>
    </source>
</evidence>
<evidence type="ECO:0000256" key="9">
    <source>
        <dbReference type="SAM" id="Phobius"/>
    </source>
</evidence>
<evidence type="ECO:0000256" key="1">
    <source>
        <dbReference type="ARBA" id="ARBA00004651"/>
    </source>
</evidence>
<proteinExistence type="inferred from homology"/>
<evidence type="ECO:0000256" key="7">
    <source>
        <dbReference type="ARBA" id="ARBA00023136"/>
    </source>
</evidence>
<feature type="transmembrane region" description="Helical" evidence="9">
    <location>
        <begin position="81"/>
        <end position="105"/>
    </location>
</feature>
<comment type="similarity">
    <text evidence="2">Belongs to the autoinducer-2 exporter (AI-2E) (TC 2.A.86) family.</text>
</comment>
<protein>
    <submittedName>
        <fullName evidence="10">AI-2E family transporter</fullName>
    </submittedName>
</protein>
<evidence type="ECO:0000256" key="4">
    <source>
        <dbReference type="ARBA" id="ARBA00022475"/>
    </source>
</evidence>
<sequence>MDVPETTARPRGTAALWGDTLGRFGIRSAQVLLLLALATVTVYGLLRLRLLIIPVMIAIILAAAIAPFVNFLRRKGLPGALATAIAFLGLLAVLGGVVTGIVFAVRSEWDELAASAASGVDELQSFILDGPFPISAEQIAQARDAVVAFATSAQGRTGALTGVSAVAEFLTGATLMVVVLFFLLKDGATIWNFLLTPFEGRRERKLRLAGTRVLDVLGGYVRGTTIVALVDAVVIGAALLILRVPLAGPLAVIVFVGAFVPIVGATVAGALAALVALVANGPLVALIVVGVVVAVTQLEGDLLQPLVMGKSLRLHALVVLMAITAGTVLAGIAGAVLAVPLTAVAWAVVKVWTAEDPADAPGEGRPPGGAPPSPAPVA</sequence>
<name>A0ABV4UQD5_9MICC</name>
<keyword evidence="11" id="KW-1185">Reference proteome</keyword>
<evidence type="ECO:0000313" key="10">
    <source>
        <dbReference type="EMBL" id="MFB0835874.1"/>
    </source>
</evidence>
<comment type="caution">
    <text evidence="10">The sequence shown here is derived from an EMBL/GenBank/DDBJ whole genome shotgun (WGS) entry which is preliminary data.</text>
</comment>
<feature type="compositionally biased region" description="Pro residues" evidence="8">
    <location>
        <begin position="368"/>
        <end position="378"/>
    </location>
</feature>
<keyword evidence="7 9" id="KW-0472">Membrane</keyword>
<evidence type="ECO:0000313" key="11">
    <source>
        <dbReference type="Proteomes" id="UP001575652"/>
    </source>
</evidence>
<dbReference type="EMBL" id="JBHDLJ010000015">
    <property type="protein sequence ID" value="MFB0835874.1"/>
    <property type="molecule type" value="Genomic_DNA"/>
</dbReference>
<dbReference type="RefSeq" id="WP_373973051.1">
    <property type="nucleotide sequence ID" value="NZ_JBHDLJ010000015.1"/>
</dbReference>
<evidence type="ECO:0000256" key="2">
    <source>
        <dbReference type="ARBA" id="ARBA00009773"/>
    </source>
</evidence>
<evidence type="ECO:0000256" key="5">
    <source>
        <dbReference type="ARBA" id="ARBA00022692"/>
    </source>
</evidence>
<feature type="transmembrane region" description="Helical" evidence="9">
    <location>
        <begin position="50"/>
        <end position="69"/>
    </location>
</feature>
<dbReference type="Pfam" id="PF01594">
    <property type="entry name" value="AI-2E_transport"/>
    <property type="match status" value="1"/>
</dbReference>
<reference evidence="10 11" key="1">
    <citation type="submission" date="2024-09" db="EMBL/GenBank/DDBJ databases">
        <authorList>
            <person name="Salinas-Garcia M.A."/>
            <person name="Prieme A."/>
        </authorList>
    </citation>
    <scope>NUCLEOTIDE SEQUENCE [LARGE SCALE GENOMIC DNA]</scope>
    <source>
        <strain evidence="10 11">DSM 21081</strain>
    </source>
</reference>
<keyword evidence="4" id="KW-1003">Cell membrane</keyword>
<gene>
    <name evidence="10" type="ORF">ACETWP_14875</name>
</gene>
<feature type="transmembrane region" description="Helical" evidence="9">
    <location>
        <begin position="316"/>
        <end position="349"/>
    </location>
</feature>
<dbReference type="PANTHER" id="PTHR21716:SF53">
    <property type="entry name" value="PERMEASE PERM-RELATED"/>
    <property type="match status" value="1"/>
</dbReference>
<feature type="region of interest" description="Disordered" evidence="8">
    <location>
        <begin position="357"/>
        <end position="378"/>
    </location>
</feature>